<sequence>MSMITVYGLCKHHVETGRRHLKNRTLSRDAVMGHLKSVYAARKGLYNTLTAEDKPQ</sequence>
<accession>A0A0K2YYZ1</accession>
<dbReference type="Proteomes" id="UP000201385">
    <property type="component" value="Segment"/>
</dbReference>
<evidence type="ECO:0000313" key="2">
    <source>
        <dbReference type="Proteomes" id="UP000201385"/>
    </source>
</evidence>
<reference evidence="1 2" key="1">
    <citation type="journal article" date="2016" name="Arch. Virol.">
        <title>Complete genome sequence of novel T7-like virus vB_KpnP_KpV289 with lytic activity against Klebsiella pneumoniae.</title>
        <authorList>
            <person name="Volozhantsev N.V."/>
            <person name="Myakinina V.P."/>
            <person name="Popova A.V."/>
            <person name="Kislichkina A.A."/>
            <person name="Komisarova E.V."/>
            <person name="Knyazeva A.I."/>
            <person name="Krasilnikova V.M."/>
            <person name="Fursova N.K."/>
            <person name="Svetoch E.A."/>
        </authorList>
    </citation>
    <scope>NUCLEOTIDE SEQUENCE [LARGE SCALE GENOMIC DNA]</scope>
</reference>
<protein>
    <submittedName>
        <fullName evidence="1">Uncharacterized protein</fullName>
    </submittedName>
</protein>
<dbReference type="GeneID" id="26641886"/>
<dbReference type="KEGG" id="vg:26641886"/>
<dbReference type="RefSeq" id="YP_009215456.1">
    <property type="nucleotide sequence ID" value="NC_028977.1"/>
</dbReference>
<dbReference type="OrthoDB" id="25847at10239"/>
<name>A0A0K2YYZ1_9CAUD</name>
<evidence type="ECO:0000313" key="1">
    <source>
        <dbReference type="EMBL" id="CRN12688.1"/>
    </source>
</evidence>
<dbReference type="EMBL" id="LN866626">
    <property type="protein sequence ID" value="CRN12688.1"/>
    <property type="molecule type" value="Genomic_DNA"/>
</dbReference>
<organism evidence="1 2">
    <name type="scientific">Klebsiella phage vB_KpnP_KpV289</name>
    <dbReference type="NCBI Taxonomy" id="1671396"/>
    <lineage>
        <taxon>Viruses</taxon>
        <taxon>Duplodnaviria</taxon>
        <taxon>Heunggongvirae</taxon>
        <taxon>Uroviricota</taxon>
        <taxon>Caudoviricetes</taxon>
        <taxon>Autographivirales</taxon>
        <taxon>Autotranscriptaviridae</taxon>
        <taxon>Studiervirinae</taxon>
        <taxon>Przondovirus</taxon>
        <taxon>Przondovirus KpV289</taxon>
    </lineage>
</organism>
<proteinExistence type="predicted"/>
<keyword evidence="2" id="KW-1185">Reference proteome</keyword>